<feature type="region of interest" description="Disordered" evidence="2">
    <location>
        <begin position="181"/>
        <end position="234"/>
    </location>
</feature>
<dbReference type="SMART" id="SM00248">
    <property type="entry name" value="ANK"/>
    <property type="match status" value="3"/>
</dbReference>
<dbReference type="SUPFAM" id="SSF48403">
    <property type="entry name" value="Ankyrin repeat"/>
    <property type="match status" value="1"/>
</dbReference>
<sequence length="300" mass="33229">MMVLEAGERQLCSETQSCASEMGKDRANVSQRVRIPTKMNLHKRDGKGETLLHKACKRKDLVRIKALIQAGISVNIVDNAGWTALHEASAVGDEAVVEELLQAGANVNARSFDGVTPLHDAAFSGHYQVVKILLQYGSNATDRNFSGLSAADMAEEENIKELLLTFRASCVMHEQPCEAPAQYSQAGETPSEAHCQSSFSPGHNDTKEESSDRDRGRQPGDIQLRKKDTTTDSVTHHEDYVEHCKAGSFQEALPTEPTTLDRIMNVKIIHLVDDEELLPIATLEYYWDKLECEDWGNAFS</sequence>
<keyword evidence="4" id="KW-1185">Reference proteome</keyword>
<evidence type="ECO:0000256" key="2">
    <source>
        <dbReference type="SAM" id="MobiDB-lite"/>
    </source>
</evidence>
<accession>A0A671VGB0</accession>
<proteinExistence type="predicted"/>
<dbReference type="InterPro" id="IPR036770">
    <property type="entry name" value="Ankyrin_rpt-contain_sf"/>
</dbReference>
<dbReference type="PANTHER" id="PTHR24149">
    <property type="entry name" value="ANKYRIN REPEAT DOMAIN-CONTAINING PROTEIN 12"/>
    <property type="match status" value="1"/>
</dbReference>
<dbReference type="InterPro" id="IPR002110">
    <property type="entry name" value="Ankyrin_rpt"/>
</dbReference>
<name>A0A671VGB0_SPAAU</name>
<organism evidence="3 4">
    <name type="scientific">Sparus aurata</name>
    <name type="common">Gilthead sea bream</name>
    <dbReference type="NCBI Taxonomy" id="8175"/>
    <lineage>
        <taxon>Eukaryota</taxon>
        <taxon>Metazoa</taxon>
        <taxon>Chordata</taxon>
        <taxon>Craniata</taxon>
        <taxon>Vertebrata</taxon>
        <taxon>Euteleostomi</taxon>
        <taxon>Actinopterygii</taxon>
        <taxon>Neopterygii</taxon>
        <taxon>Teleostei</taxon>
        <taxon>Neoteleostei</taxon>
        <taxon>Acanthomorphata</taxon>
        <taxon>Eupercaria</taxon>
        <taxon>Spariformes</taxon>
        <taxon>Sparidae</taxon>
        <taxon>Sparus</taxon>
    </lineage>
</organism>
<protein>
    <submittedName>
        <fullName evidence="3">Ankyrin repeat domain-containing protein 31-like</fullName>
    </submittedName>
</protein>
<dbReference type="GO" id="GO:0005654">
    <property type="term" value="C:nucleoplasm"/>
    <property type="evidence" value="ECO:0007669"/>
    <property type="project" value="TreeGrafter"/>
</dbReference>
<dbReference type="Pfam" id="PF00023">
    <property type="entry name" value="Ank"/>
    <property type="match status" value="1"/>
</dbReference>
<reference evidence="3" key="1">
    <citation type="submission" date="2021-04" db="EMBL/GenBank/DDBJ databases">
        <authorList>
            <consortium name="Wellcome Sanger Institute Data Sharing"/>
        </authorList>
    </citation>
    <scope>NUCLEOTIDE SEQUENCE [LARGE SCALE GENOMIC DNA]</scope>
</reference>
<evidence type="ECO:0000313" key="3">
    <source>
        <dbReference type="Ensembl" id="ENSSAUP00010025174.1"/>
    </source>
</evidence>
<feature type="repeat" description="ANK" evidence="1">
    <location>
        <begin position="113"/>
        <end position="145"/>
    </location>
</feature>
<feature type="repeat" description="ANK" evidence="1">
    <location>
        <begin position="80"/>
        <end position="112"/>
    </location>
</feature>
<dbReference type="Proteomes" id="UP000472265">
    <property type="component" value="Chromosome 5"/>
</dbReference>
<dbReference type="GeneTree" id="ENSGT00940000154742"/>
<dbReference type="AlphaFoldDB" id="A0A671VGB0"/>
<keyword evidence="1" id="KW-0040">ANK repeat</keyword>
<dbReference type="PROSITE" id="PS50088">
    <property type="entry name" value="ANK_REPEAT"/>
    <property type="match status" value="3"/>
</dbReference>
<reference evidence="3" key="2">
    <citation type="submission" date="2025-08" db="UniProtKB">
        <authorList>
            <consortium name="Ensembl"/>
        </authorList>
    </citation>
    <scope>IDENTIFICATION</scope>
</reference>
<feature type="repeat" description="ANK" evidence="1">
    <location>
        <begin position="47"/>
        <end position="79"/>
    </location>
</feature>
<dbReference type="Pfam" id="PF12796">
    <property type="entry name" value="Ank_2"/>
    <property type="match status" value="1"/>
</dbReference>
<dbReference type="PROSITE" id="PS50297">
    <property type="entry name" value="ANK_REP_REGION"/>
    <property type="match status" value="3"/>
</dbReference>
<feature type="compositionally biased region" description="Polar residues" evidence="2">
    <location>
        <begin position="182"/>
        <end position="203"/>
    </location>
</feature>
<dbReference type="Gene3D" id="1.25.40.20">
    <property type="entry name" value="Ankyrin repeat-containing domain"/>
    <property type="match status" value="1"/>
</dbReference>
<evidence type="ECO:0000313" key="4">
    <source>
        <dbReference type="Proteomes" id="UP000472265"/>
    </source>
</evidence>
<dbReference type="PANTHER" id="PTHR24149:SF14">
    <property type="entry name" value="ANKYRIN REPEAT DOMAIN 12"/>
    <property type="match status" value="1"/>
</dbReference>
<reference evidence="3" key="3">
    <citation type="submission" date="2025-09" db="UniProtKB">
        <authorList>
            <consortium name="Ensembl"/>
        </authorList>
    </citation>
    <scope>IDENTIFICATION</scope>
</reference>
<dbReference type="InterPro" id="IPR053210">
    <property type="entry name" value="ANKRD12"/>
</dbReference>
<evidence type="ECO:0000256" key="1">
    <source>
        <dbReference type="PROSITE-ProRule" id="PRU00023"/>
    </source>
</evidence>
<feature type="compositionally biased region" description="Basic and acidic residues" evidence="2">
    <location>
        <begin position="204"/>
        <end position="234"/>
    </location>
</feature>
<gene>
    <name evidence="3" type="primary">LOC115580980</name>
</gene>
<dbReference type="Ensembl" id="ENSSAUT00010026596.1">
    <property type="protein sequence ID" value="ENSSAUP00010025174.1"/>
    <property type="gene ID" value="ENSSAUG00010010998.1"/>
</dbReference>